<evidence type="ECO:0000313" key="3">
    <source>
        <dbReference type="EMBL" id="KIH46495.1"/>
    </source>
</evidence>
<gene>
    <name evidence="3" type="ORF">ANCDUO_23452</name>
</gene>
<proteinExistence type="inferred from homology"/>
<evidence type="ECO:0000313" key="4">
    <source>
        <dbReference type="Proteomes" id="UP000054047"/>
    </source>
</evidence>
<feature type="domain" description="Activator of Hsp90 ATPase AHSA1-like N-terminal" evidence="2">
    <location>
        <begin position="29"/>
        <end position="163"/>
    </location>
</feature>
<organism evidence="3 4">
    <name type="scientific">Ancylostoma duodenale</name>
    <dbReference type="NCBI Taxonomy" id="51022"/>
    <lineage>
        <taxon>Eukaryota</taxon>
        <taxon>Metazoa</taxon>
        <taxon>Ecdysozoa</taxon>
        <taxon>Nematoda</taxon>
        <taxon>Chromadorea</taxon>
        <taxon>Rhabditida</taxon>
        <taxon>Rhabditina</taxon>
        <taxon>Rhabditomorpha</taxon>
        <taxon>Strongyloidea</taxon>
        <taxon>Ancylostomatidae</taxon>
        <taxon>Ancylostomatinae</taxon>
        <taxon>Ancylostoma</taxon>
    </lineage>
</organism>
<evidence type="ECO:0000256" key="1">
    <source>
        <dbReference type="ARBA" id="ARBA00006817"/>
    </source>
</evidence>
<dbReference type="GO" id="GO:0051087">
    <property type="term" value="F:protein-folding chaperone binding"/>
    <property type="evidence" value="ECO:0007669"/>
    <property type="project" value="InterPro"/>
</dbReference>
<dbReference type="AlphaFoldDB" id="A0A0C2FD88"/>
<dbReference type="GO" id="GO:0005829">
    <property type="term" value="C:cytosol"/>
    <property type="evidence" value="ECO:0007669"/>
    <property type="project" value="TreeGrafter"/>
</dbReference>
<dbReference type="InterPro" id="IPR015310">
    <property type="entry name" value="AHSA1-like_N"/>
</dbReference>
<dbReference type="InterPro" id="IPR036338">
    <property type="entry name" value="Aha1"/>
</dbReference>
<dbReference type="Proteomes" id="UP000054047">
    <property type="component" value="Unassembled WGS sequence"/>
</dbReference>
<evidence type="ECO:0000259" key="2">
    <source>
        <dbReference type="SMART" id="SM01000"/>
    </source>
</evidence>
<dbReference type="Pfam" id="PF08327">
    <property type="entry name" value="AHSA1"/>
    <property type="match status" value="1"/>
</dbReference>
<reference evidence="3 4" key="1">
    <citation type="submission" date="2013-12" db="EMBL/GenBank/DDBJ databases">
        <title>Draft genome of the parsitic nematode Ancylostoma duodenale.</title>
        <authorList>
            <person name="Mitreva M."/>
        </authorList>
    </citation>
    <scope>NUCLEOTIDE SEQUENCE [LARGE SCALE GENOMIC DNA]</scope>
    <source>
        <strain evidence="3 4">Zhejiang</strain>
    </source>
</reference>
<dbReference type="Pfam" id="PF09229">
    <property type="entry name" value="Aha1_N"/>
    <property type="match status" value="1"/>
</dbReference>
<accession>A0A0C2FD88</accession>
<dbReference type="GO" id="GO:0006457">
    <property type="term" value="P:protein folding"/>
    <property type="evidence" value="ECO:0007669"/>
    <property type="project" value="TreeGrafter"/>
</dbReference>
<dbReference type="Gene3D" id="3.30.530.20">
    <property type="match status" value="1"/>
</dbReference>
<dbReference type="InterPro" id="IPR023393">
    <property type="entry name" value="START-like_dom_sf"/>
</dbReference>
<sequence length="301" mass="33790">MAKWGEGDPRWIVEERADATNVNNWHWSEKNATPWSKTRITDLLEGLTIEEGPICVKLETIKSIEGEATANNRKAKLIFLYEWDIKIGFLGRVSGSDLEYKGSLEIPNLSDENDASEIDVNVNIDTKGPHDAAIRQLLNKAGTSQIRAALATYIRELKEEFSKGLILPTDKVKPQVVTRGKTTVIDKKSFQNMLVRAWANGNIEWDFKEGGKFTLFGGTVTGTFDKIKPNEEIVMSWRLKAYPANHFAKIKFILKDESDSTSLLVEAEGVPSHMAEETKNGLTRYYLASIARTFGFSARMS</sequence>
<dbReference type="PANTHER" id="PTHR13009">
    <property type="entry name" value="HEAT SHOCK PROTEIN 90 HSP90 CO-CHAPERONE AHA-1"/>
    <property type="match status" value="1"/>
</dbReference>
<protein>
    <submittedName>
        <fullName evidence="3">Activator of Hsp90 ATPase</fullName>
    </submittedName>
</protein>
<dbReference type="PANTHER" id="PTHR13009:SF22">
    <property type="entry name" value="LD43819P"/>
    <property type="match status" value="1"/>
</dbReference>
<dbReference type="SMART" id="SM01000">
    <property type="entry name" value="Aha1_N"/>
    <property type="match status" value="1"/>
</dbReference>
<name>A0A0C2FD88_9BILA</name>
<dbReference type="SUPFAM" id="SSF103111">
    <property type="entry name" value="Activator of Hsp90 ATPase, Aha1"/>
    <property type="match status" value="1"/>
</dbReference>
<dbReference type="Gene3D" id="3.15.10.20">
    <property type="entry name" value="Activator of Hsp90 ATPase Aha1, N-terminal domain"/>
    <property type="match status" value="1"/>
</dbReference>
<dbReference type="InterPro" id="IPR013538">
    <property type="entry name" value="ASHA1/2-like_C"/>
</dbReference>
<dbReference type="SUPFAM" id="SSF55961">
    <property type="entry name" value="Bet v1-like"/>
    <property type="match status" value="1"/>
</dbReference>
<comment type="similarity">
    <text evidence="1">Belongs to the AHA1 family.</text>
</comment>
<dbReference type="OrthoDB" id="567237at2759"/>
<dbReference type="EMBL" id="KN769116">
    <property type="protein sequence ID" value="KIH46495.1"/>
    <property type="molecule type" value="Genomic_DNA"/>
</dbReference>
<keyword evidence="4" id="KW-1185">Reference proteome</keyword>
<dbReference type="GO" id="GO:0001671">
    <property type="term" value="F:ATPase activator activity"/>
    <property type="evidence" value="ECO:0007669"/>
    <property type="project" value="InterPro"/>
</dbReference>